<gene>
    <name evidence="2" type="ORF">ECRASSUSDP1_LOCUS28779</name>
</gene>
<feature type="region of interest" description="Disordered" evidence="1">
    <location>
        <begin position="164"/>
        <end position="185"/>
    </location>
</feature>
<comment type="caution">
    <text evidence="2">The sequence shown here is derived from an EMBL/GenBank/DDBJ whole genome shotgun (WGS) entry which is preliminary data.</text>
</comment>
<proteinExistence type="predicted"/>
<evidence type="ECO:0000256" key="1">
    <source>
        <dbReference type="SAM" id="MobiDB-lite"/>
    </source>
</evidence>
<evidence type="ECO:0000313" key="3">
    <source>
        <dbReference type="Proteomes" id="UP001295684"/>
    </source>
</evidence>
<evidence type="ECO:0000313" key="2">
    <source>
        <dbReference type="EMBL" id="CAI2387151.1"/>
    </source>
</evidence>
<reference evidence="2" key="1">
    <citation type="submission" date="2023-07" db="EMBL/GenBank/DDBJ databases">
        <authorList>
            <consortium name="AG Swart"/>
            <person name="Singh M."/>
            <person name="Singh A."/>
            <person name="Seah K."/>
            <person name="Emmerich C."/>
        </authorList>
    </citation>
    <scope>NUCLEOTIDE SEQUENCE</scope>
    <source>
        <strain evidence="2">DP1</strain>
    </source>
</reference>
<dbReference type="AlphaFoldDB" id="A0AAD1YAJ4"/>
<keyword evidence="3" id="KW-1185">Reference proteome</keyword>
<dbReference type="EMBL" id="CAMPGE010029671">
    <property type="protein sequence ID" value="CAI2387151.1"/>
    <property type="molecule type" value="Genomic_DNA"/>
</dbReference>
<name>A0AAD1YAJ4_EUPCR</name>
<protein>
    <submittedName>
        <fullName evidence="2">Uncharacterized protein</fullName>
    </submittedName>
</protein>
<sequence>MHKSVHLMNKNKNKDIFTRLMNFGQAEELKKQRIFRKNHQLKFQTKSYTKRKENTPSRENVKLMIPSILSDTVPKCGPSSPRSKTIDVKEKGDLYSLVALYHGVGNSPPKHYKVKPKSNMKFPRISEGSKIQLVSKITNGKRIKSKPKSVNKIYHLKSFEKGSSESIKKRKNIKRMTKKQKSQLSSTVNELFPRYTHQVEDKETANLSNRKLISASLDMSISKSKNKSLYT</sequence>
<dbReference type="Proteomes" id="UP001295684">
    <property type="component" value="Unassembled WGS sequence"/>
</dbReference>
<feature type="compositionally biased region" description="Basic residues" evidence="1">
    <location>
        <begin position="168"/>
        <end position="181"/>
    </location>
</feature>
<accession>A0AAD1YAJ4</accession>
<organism evidence="2 3">
    <name type="scientific">Euplotes crassus</name>
    <dbReference type="NCBI Taxonomy" id="5936"/>
    <lineage>
        <taxon>Eukaryota</taxon>
        <taxon>Sar</taxon>
        <taxon>Alveolata</taxon>
        <taxon>Ciliophora</taxon>
        <taxon>Intramacronucleata</taxon>
        <taxon>Spirotrichea</taxon>
        <taxon>Hypotrichia</taxon>
        <taxon>Euplotida</taxon>
        <taxon>Euplotidae</taxon>
        <taxon>Moneuplotes</taxon>
    </lineage>
</organism>